<protein>
    <recommendedName>
        <fullName evidence="1">PEP-utilising enzyme mobile domain-containing protein</fullName>
    </recommendedName>
</protein>
<gene>
    <name evidence="2" type="ORF">SGFS_062650</name>
</gene>
<evidence type="ECO:0000313" key="3">
    <source>
        <dbReference type="Proteomes" id="UP001321542"/>
    </source>
</evidence>
<dbReference type="Pfam" id="PF00391">
    <property type="entry name" value="PEP-utilizers"/>
    <property type="match status" value="1"/>
</dbReference>
<accession>A0ABN5VPB7</accession>
<dbReference type="RefSeq" id="WP_286255075.1">
    <property type="nucleotide sequence ID" value="NZ_AP018448.1"/>
</dbReference>
<name>A0ABN5VPB7_9ACTN</name>
<sequence>MFRFARHGVVGAANLARSAGLVAEAGGVLSHLAVQAREFKVPEPAA</sequence>
<proteinExistence type="predicted"/>
<dbReference type="InterPro" id="IPR036637">
    <property type="entry name" value="Phosphohistidine_dom_sf"/>
</dbReference>
<reference evidence="2 3" key="2">
    <citation type="journal article" date="2023" name="ChemBioChem">
        <title>Acyltransferase Domain Exchange between Two Independent Type I Polyketide Synthases in the Same Producer Strain of Macrolide Antibiotics.</title>
        <authorList>
            <person name="Kudo F."/>
            <person name="Kishikawa K."/>
            <person name="Tsuboi K."/>
            <person name="Kido T."/>
            <person name="Usui T."/>
            <person name="Hashimoto J."/>
            <person name="Shin-Ya K."/>
            <person name="Miyanaga A."/>
            <person name="Eguchi T."/>
        </authorList>
    </citation>
    <scope>NUCLEOTIDE SEQUENCE [LARGE SCALE GENOMIC DNA]</scope>
    <source>
        <strain evidence="2 3">A-8890</strain>
    </source>
</reference>
<reference evidence="2 3" key="1">
    <citation type="journal article" date="2010" name="ChemBioChem">
        <title>Cloning and characterization of the biosynthetic gene cluster of 16-membered macrolide antibiotic FD-891: involvement of a dual functional cytochrome P450 monooxygenase catalyzing epoxidation and hydroxylation.</title>
        <authorList>
            <person name="Kudo F."/>
            <person name="Motegi A."/>
            <person name="Mizoue K."/>
            <person name="Eguchi T."/>
        </authorList>
    </citation>
    <scope>NUCLEOTIDE SEQUENCE [LARGE SCALE GENOMIC DNA]</scope>
    <source>
        <strain evidence="2 3">A-8890</strain>
    </source>
</reference>
<evidence type="ECO:0000259" key="1">
    <source>
        <dbReference type="Pfam" id="PF00391"/>
    </source>
</evidence>
<evidence type="ECO:0000313" key="2">
    <source>
        <dbReference type="EMBL" id="BBC34971.1"/>
    </source>
</evidence>
<keyword evidence="3" id="KW-1185">Reference proteome</keyword>
<dbReference type="Gene3D" id="3.50.30.10">
    <property type="entry name" value="Phosphohistidine domain"/>
    <property type="match status" value="1"/>
</dbReference>
<dbReference type="InterPro" id="IPR008279">
    <property type="entry name" value="PEP-util_enz_mobile_dom"/>
</dbReference>
<dbReference type="Proteomes" id="UP001321542">
    <property type="component" value="Chromosome"/>
</dbReference>
<dbReference type="SUPFAM" id="SSF52009">
    <property type="entry name" value="Phosphohistidine domain"/>
    <property type="match status" value="1"/>
</dbReference>
<feature type="domain" description="PEP-utilising enzyme mobile" evidence="1">
    <location>
        <begin position="13"/>
        <end position="42"/>
    </location>
</feature>
<dbReference type="EMBL" id="AP018448">
    <property type="protein sequence ID" value="BBC34971.1"/>
    <property type="molecule type" value="Genomic_DNA"/>
</dbReference>
<organism evidence="2 3">
    <name type="scientific">Streptomyces graminofaciens</name>
    <dbReference type="NCBI Taxonomy" id="68212"/>
    <lineage>
        <taxon>Bacteria</taxon>
        <taxon>Bacillati</taxon>
        <taxon>Actinomycetota</taxon>
        <taxon>Actinomycetes</taxon>
        <taxon>Kitasatosporales</taxon>
        <taxon>Streptomycetaceae</taxon>
        <taxon>Streptomyces</taxon>
    </lineage>
</organism>